<evidence type="ECO:0000313" key="3">
    <source>
        <dbReference type="Proteomes" id="UP000076761"/>
    </source>
</evidence>
<feature type="region of interest" description="Disordered" evidence="1">
    <location>
        <begin position="289"/>
        <end position="327"/>
    </location>
</feature>
<evidence type="ECO:0000313" key="2">
    <source>
        <dbReference type="EMBL" id="KZT24614.1"/>
    </source>
</evidence>
<protein>
    <submittedName>
        <fullName evidence="2">Uncharacterized protein</fullName>
    </submittedName>
</protein>
<gene>
    <name evidence="2" type="ORF">NEOLEDRAFT_1134628</name>
</gene>
<keyword evidence="3" id="KW-1185">Reference proteome</keyword>
<evidence type="ECO:0000256" key="1">
    <source>
        <dbReference type="SAM" id="MobiDB-lite"/>
    </source>
</evidence>
<sequence>MAATSINHRTYANLRDCHAPDGLHLVPSSASLSPFDELSLAKCYCGAPIDIVYHATGAQYCSPHCEDTESFAAKNVVSGISYNQPLLPPSPAQHAEPVFSTGLSVILAKQREAQLRAAGLKYPEEVVPISATCQTKPCAEDTKEELKYEPSLKPNLRAPNSSVDATHHTALTNGMVRLLDDPDGPRSIPYDTGAPLNLMMWVGARNAEDEESKQFSPLNVPLDVRTSVGLEGDDSEPVPKLSSAHEMVPVTDPSVPLDLLSWVGAKNDEDSVWNPAAEGSSIRIGAAATEGDASLRAPTPSKTRPVLDLDPAASTGQAASSAQATKHSKPVLHGLITDAVLRNLHAKELK</sequence>
<dbReference type="Proteomes" id="UP000076761">
    <property type="component" value="Unassembled WGS sequence"/>
</dbReference>
<dbReference type="EMBL" id="KV425576">
    <property type="protein sequence ID" value="KZT24614.1"/>
    <property type="molecule type" value="Genomic_DNA"/>
</dbReference>
<dbReference type="InParanoid" id="A0A165S371"/>
<organism evidence="2 3">
    <name type="scientific">Neolentinus lepideus HHB14362 ss-1</name>
    <dbReference type="NCBI Taxonomy" id="1314782"/>
    <lineage>
        <taxon>Eukaryota</taxon>
        <taxon>Fungi</taxon>
        <taxon>Dikarya</taxon>
        <taxon>Basidiomycota</taxon>
        <taxon>Agaricomycotina</taxon>
        <taxon>Agaricomycetes</taxon>
        <taxon>Gloeophyllales</taxon>
        <taxon>Gloeophyllaceae</taxon>
        <taxon>Neolentinus</taxon>
    </lineage>
</organism>
<proteinExistence type="predicted"/>
<reference evidence="2 3" key="1">
    <citation type="journal article" date="2016" name="Mol. Biol. Evol.">
        <title>Comparative Genomics of Early-Diverging Mushroom-Forming Fungi Provides Insights into the Origins of Lignocellulose Decay Capabilities.</title>
        <authorList>
            <person name="Nagy L.G."/>
            <person name="Riley R."/>
            <person name="Tritt A."/>
            <person name="Adam C."/>
            <person name="Daum C."/>
            <person name="Floudas D."/>
            <person name="Sun H."/>
            <person name="Yadav J.S."/>
            <person name="Pangilinan J."/>
            <person name="Larsson K.H."/>
            <person name="Matsuura K."/>
            <person name="Barry K."/>
            <person name="Labutti K."/>
            <person name="Kuo R."/>
            <person name="Ohm R.A."/>
            <person name="Bhattacharya S.S."/>
            <person name="Shirouzu T."/>
            <person name="Yoshinaga Y."/>
            <person name="Martin F.M."/>
            <person name="Grigoriev I.V."/>
            <person name="Hibbett D.S."/>
        </authorList>
    </citation>
    <scope>NUCLEOTIDE SEQUENCE [LARGE SCALE GENOMIC DNA]</scope>
    <source>
        <strain evidence="2 3">HHB14362 ss-1</strain>
    </source>
</reference>
<accession>A0A165S371</accession>
<dbReference type="OrthoDB" id="10572352at2759"/>
<feature type="compositionally biased region" description="Low complexity" evidence="1">
    <location>
        <begin position="312"/>
        <end position="325"/>
    </location>
</feature>
<name>A0A165S371_9AGAM</name>
<dbReference type="AlphaFoldDB" id="A0A165S371"/>